<dbReference type="PANTHER" id="PTHR30474:SF3">
    <property type="entry name" value="PEPTIDOGLYCAN GLYCOSYLTRANSFERASE RODA"/>
    <property type="match status" value="1"/>
</dbReference>
<evidence type="ECO:0000256" key="5">
    <source>
        <dbReference type="ARBA" id="ARBA00023136"/>
    </source>
</evidence>
<gene>
    <name evidence="8" type="ORF">HLI28_06515</name>
</gene>
<comment type="subcellular location">
    <subcellularLocation>
        <location evidence="1">Membrane</location>
        <topology evidence="1">Multi-pass membrane protein</topology>
    </subcellularLocation>
</comment>
<dbReference type="GO" id="GO:0051301">
    <property type="term" value="P:cell division"/>
    <property type="evidence" value="ECO:0007669"/>
    <property type="project" value="InterPro"/>
</dbReference>
<dbReference type="GO" id="GO:0005886">
    <property type="term" value="C:plasma membrane"/>
    <property type="evidence" value="ECO:0007669"/>
    <property type="project" value="TreeGrafter"/>
</dbReference>
<feature type="transmembrane region" description="Helical" evidence="7">
    <location>
        <begin position="350"/>
        <end position="371"/>
    </location>
</feature>
<keyword evidence="2 7" id="KW-0812">Transmembrane</keyword>
<dbReference type="GO" id="GO:0015648">
    <property type="term" value="F:lipid-linked peptidoglycan transporter activity"/>
    <property type="evidence" value="ECO:0007669"/>
    <property type="project" value="TreeGrafter"/>
</dbReference>
<dbReference type="GO" id="GO:0008360">
    <property type="term" value="P:regulation of cell shape"/>
    <property type="evidence" value="ECO:0007669"/>
    <property type="project" value="UniProtKB-KW"/>
</dbReference>
<keyword evidence="9" id="KW-1185">Reference proteome</keyword>
<keyword evidence="5 7" id="KW-0472">Membrane</keyword>
<dbReference type="EMBL" id="JABFAJ010000011">
    <property type="protein sequence ID" value="NNU27194.1"/>
    <property type="molecule type" value="Genomic_DNA"/>
</dbReference>
<sequence>MVGTSIRGELPDSFWGSSALLAATALVAHIVLRLRAPWSDQVILPAVVLLNGIGLSMIWRLEISGSPGMAPADAVGNMTASLLGASVAFTLLWLLRDHRWLRRYTYIFMLVGLLLVSLPLIPGLGQQINGARIWITIGGFSLQPAEFAKIALAVFFAGYLVVNRDTLALAGPKVLGLHLPRLRDLGPIMLVWGVSLVILVFQRDLGTSLLFFGLFVAMLYQATARSSWILLGMTLFALGAFSAAQLFPHVGARIDVWLHPLDAEQYDREVGGSFQLVQGMFSMANGGLFGTGWGEGRPFQIPYAYSDFIYAALGEELGLTGLAAVLLSYLLIVQRGFKAALTVRDGFGKLLAAGLAFVMALQIFVVVGGITRIIPLTGLTLPFMAQGGSSLLANWIVIALLLRISDSARRPSDLPVRGQVGAAEREPVLVGGTSADDGTPVAGTPSAGGTPPPPPDGGTPAAGNRLPRRSLTERESSGTTGASGSSDPTEYIDPSTPEAPRGGDRP</sequence>
<reference evidence="8 9" key="1">
    <citation type="submission" date="2020-05" db="EMBL/GenBank/DDBJ databases">
        <title>Genome sequence of Isoptericola sp. JC619 isolated from Chilika lagoon, India.</title>
        <authorList>
            <person name="Kumar D."/>
            <person name="Appam K."/>
            <person name="Gandham S."/>
            <person name="Uppada J."/>
            <person name="Sasikala C."/>
            <person name="Venkata Ramana C."/>
        </authorList>
    </citation>
    <scope>NUCLEOTIDE SEQUENCE [LARGE SCALE GENOMIC DNA]</scope>
    <source>
        <strain evidence="8 9">JC619</strain>
    </source>
</reference>
<organism evidence="8 9">
    <name type="scientific">Isoptericola sediminis</name>
    <dbReference type="NCBI Taxonomy" id="2733572"/>
    <lineage>
        <taxon>Bacteria</taxon>
        <taxon>Bacillati</taxon>
        <taxon>Actinomycetota</taxon>
        <taxon>Actinomycetes</taxon>
        <taxon>Micrococcales</taxon>
        <taxon>Promicromonosporaceae</taxon>
        <taxon>Isoptericola</taxon>
    </lineage>
</organism>
<feature type="transmembrane region" description="Helical" evidence="7">
    <location>
        <begin position="74"/>
        <end position="94"/>
    </location>
</feature>
<dbReference type="GO" id="GO:0032153">
    <property type="term" value="C:cell division site"/>
    <property type="evidence" value="ECO:0007669"/>
    <property type="project" value="TreeGrafter"/>
</dbReference>
<dbReference type="InterPro" id="IPR001182">
    <property type="entry name" value="FtsW/RodA"/>
</dbReference>
<feature type="transmembrane region" description="Helical" evidence="7">
    <location>
        <begin position="106"/>
        <end position="125"/>
    </location>
</feature>
<accession>A0A849JX73</accession>
<feature type="transmembrane region" description="Helical" evidence="7">
    <location>
        <begin position="383"/>
        <end position="402"/>
    </location>
</feature>
<feature type="transmembrane region" description="Helical" evidence="7">
    <location>
        <begin position="182"/>
        <end position="201"/>
    </location>
</feature>
<feature type="compositionally biased region" description="Low complexity" evidence="6">
    <location>
        <begin position="438"/>
        <end position="449"/>
    </location>
</feature>
<feature type="region of interest" description="Disordered" evidence="6">
    <location>
        <begin position="411"/>
        <end position="506"/>
    </location>
</feature>
<dbReference type="PANTHER" id="PTHR30474">
    <property type="entry name" value="CELL CYCLE PROTEIN"/>
    <property type="match status" value="1"/>
</dbReference>
<evidence type="ECO:0000256" key="4">
    <source>
        <dbReference type="ARBA" id="ARBA00022989"/>
    </source>
</evidence>
<feature type="transmembrane region" description="Helical" evidence="7">
    <location>
        <begin position="308"/>
        <end position="330"/>
    </location>
</feature>
<evidence type="ECO:0000256" key="3">
    <source>
        <dbReference type="ARBA" id="ARBA00022960"/>
    </source>
</evidence>
<feature type="transmembrane region" description="Helical" evidence="7">
    <location>
        <begin position="228"/>
        <end position="247"/>
    </location>
</feature>
<name>A0A849JX73_9MICO</name>
<feature type="transmembrane region" description="Helical" evidence="7">
    <location>
        <begin position="145"/>
        <end position="162"/>
    </location>
</feature>
<comment type="caution">
    <text evidence="8">The sequence shown here is derived from an EMBL/GenBank/DDBJ whole genome shotgun (WGS) entry which is preliminary data.</text>
</comment>
<dbReference type="Pfam" id="PF01098">
    <property type="entry name" value="FTSW_RODA_SPOVE"/>
    <property type="match status" value="1"/>
</dbReference>
<evidence type="ECO:0000256" key="7">
    <source>
        <dbReference type="SAM" id="Phobius"/>
    </source>
</evidence>
<feature type="compositionally biased region" description="Low complexity" evidence="6">
    <location>
        <begin position="477"/>
        <end position="486"/>
    </location>
</feature>
<keyword evidence="4 7" id="KW-1133">Transmembrane helix</keyword>
<feature type="transmembrane region" description="Helical" evidence="7">
    <location>
        <begin position="44"/>
        <end position="62"/>
    </location>
</feature>
<dbReference type="Proteomes" id="UP000557204">
    <property type="component" value="Unassembled WGS sequence"/>
</dbReference>
<proteinExistence type="predicted"/>
<feature type="transmembrane region" description="Helical" evidence="7">
    <location>
        <begin position="207"/>
        <end position="223"/>
    </location>
</feature>
<protein>
    <submittedName>
        <fullName evidence="8">FtsW/RodA/SpoVE family cell cycle protein</fullName>
    </submittedName>
</protein>
<evidence type="ECO:0000313" key="9">
    <source>
        <dbReference type="Proteomes" id="UP000557204"/>
    </source>
</evidence>
<evidence type="ECO:0000256" key="6">
    <source>
        <dbReference type="SAM" id="MobiDB-lite"/>
    </source>
</evidence>
<feature type="transmembrane region" description="Helical" evidence="7">
    <location>
        <begin position="14"/>
        <end position="32"/>
    </location>
</feature>
<evidence type="ECO:0000313" key="8">
    <source>
        <dbReference type="EMBL" id="NNU27194.1"/>
    </source>
</evidence>
<evidence type="ECO:0000256" key="1">
    <source>
        <dbReference type="ARBA" id="ARBA00004141"/>
    </source>
</evidence>
<evidence type="ECO:0000256" key="2">
    <source>
        <dbReference type="ARBA" id="ARBA00022692"/>
    </source>
</evidence>
<keyword evidence="3" id="KW-0133">Cell shape</keyword>
<dbReference type="AlphaFoldDB" id="A0A849JX73"/>